<evidence type="ECO:0000256" key="2">
    <source>
        <dbReference type="SAM" id="Phobius"/>
    </source>
</evidence>
<proteinExistence type="predicted"/>
<reference evidence="3 4" key="1">
    <citation type="journal article" date="2012" name="Science">
        <title>The Paleozoic origin of enzymatic lignin decomposition reconstructed from 31 fungal genomes.</title>
        <authorList>
            <person name="Floudas D."/>
            <person name="Binder M."/>
            <person name="Riley R."/>
            <person name="Barry K."/>
            <person name="Blanchette R.A."/>
            <person name="Henrissat B."/>
            <person name="Martinez A.T."/>
            <person name="Otillar R."/>
            <person name="Spatafora J.W."/>
            <person name="Yadav J.S."/>
            <person name="Aerts A."/>
            <person name="Benoit I."/>
            <person name="Boyd A."/>
            <person name="Carlson A."/>
            <person name="Copeland A."/>
            <person name="Coutinho P.M."/>
            <person name="de Vries R.P."/>
            <person name="Ferreira P."/>
            <person name="Findley K."/>
            <person name="Foster B."/>
            <person name="Gaskell J."/>
            <person name="Glotzer D."/>
            <person name="Gorecki P."/>
            <person name="Heitman J."/>
            <person name="Hesse C."/>
            <person name="Hori C."/>
            <person name="Igarashi K."/>
            <person name="Jurgens J.A."/>
            <person name="Kallen N."/>
            <person name="Kersten P."/>
            <person name="Kohler A."/>
            <person name="Kuees U."/>
            <person name="Kumar T.K.A."/>
            <person name="Kuo A."/>
            <person name="LaButti K."/>
            <person name="Larrondo L.F."/>
            <person name="Lindquist E."/>
            <person name="Ling A."/>
            <person name="Lombard V."/>
            <person name="Lucas S."/>
            <person name="Lundell T."/>
            <person name="Martin R."/>
            <person name="McLaughlin D.J."/>
            <person name="Morgenstern I."/>
            <person name="Morin E."/>
            <person name="Murat C."/>
            <person name="Nagy L.G."/>
            <person name="Nolan M."/>
            <person name="Ohm R.A."/>
            <person name="Patyshakuliyeva A."/>
            <person name="Rokas A."/>
            <person name="Ruiz-Duenas F.J."/>
            <person name="Sabat G."/>
            <person name="Salamov A."/>
            <person name="Samejima M."/>
            <person name="Schmutz J."/>
            <person name="Slot J.C."/>
            <person name="St John F."/>
            <person name="Stenlid J."/>
            <person name="Sun H."/>
            <person name="Sun S."/>
            <person name="Syed K."/>
            <person name="Tsang A."/>
            <person name="Wiebenga A."/>
            <person name="Young D."/>
            <person name="Pisabarro A."/>
            <person name="Eastwood D.C."/>
            <person name="Martin F."/>
            <person name="Cullen D."/>
            <person name="Grigoriev I.V."/>
            <person name="Hibbett D.S."/>
        </authorList>
    </citation>
    <scope>NUCLEOTIDE SEQUENCE [LARGE SCALE GENOMIC DNA]</scope>
    <source>
        <strain evidence="3 4">DJM-731 SS1</strain>
    </source>
</reference>
<name>M5FZ60_DACPD</name>
<gene>
    <name evidence="3" type="ORF">DACRYDRAFT_101515</name>
</gene>
<feature type="transmembrane region" description="Helical" evidence="2">
    <location>
        <begin position="145"/>
        <end position="167"/>
    </location>
</feature>
<keyword evidence="2" id="KW-1133">Transmembrane helix</keyword>
<feature type="transmembrane region" description="Helical" evidence="2">
    <location>
        <begin position="73"/>
        <end position="92"/>
    </location>
</feature>
<keyword evidence="2" id="KW-0812">Transmembrane</keyword>
<evidence type="ECO:0000313" key="4">
    <source>
        <dbReference type="Proteomes" id="UP000030653"/>
    </source>
</evidence>
<dbReference type="GeneID" id="63682624"/>
<dbReference type="RefSeq" id="XP_040625759.1">
    <property type="nucleotide sequence ID" value="XM_040767562.1"/>
</dbReference>
<evidence type="ECO:0000313" key="3">
    <source>
        <dbReference type="EMBL" id="EJT98861.1"/>
    </source>
</evidence>
<feature type="region of interest" description="Disordered" evidence="1">
    <location>
        <begin position="1"/>
        <end position="27"/>
    </location>
</feature>
<accession>M5FZ60</accession>
<feature type="transmembrane region" description="Helical" evidence="2">
    <location>
        <begin position="118"/>
        <end position="138"/>
    </location>
</feature>
<dbReference type="EMBL" id="JH795871">
    <property type="protein sequence ID" value="EJT98861.1"/>
    <property type="molecule type" value="Genomic_DNA"/>
</dbReference>
<sequence>MSNQFEPRTFLRLHARDPDDDPSPGTARATNYVILQGHVALKGAHAGALLGPLATFIRYWGRPTTTQMLRGSVAFMGWTAAIATIAGVARVWSAEPYAIFDRAYRLNNNLSQNRVDRISLFSAGLGSALGSFFLPGIIPLRTRILGGFATGLAGGVLVHVISASIWAEDEEMTRRVQLERQAFKEKIMALKESKKGEEAKEKKA</sequence>
<organism evidence="3 4">
    <name type="scientific">Dacryopinax primogenitus (strain DJM 731)</name>
    <name type="common">Brown rot fungus</name>
    <dbReference type="NCBI Taxonomy" id="1858805"/>
    <lineage>
        <taxon>Eukaryota</taxon>
        <taxon>Fungi</taxon>
        <taxon>Dikarya</taxon>
        <taxon>Basidiomycota</taxon>
        <taxon>Agaricomycotina</taxon>
        <taxon>Dacrymycetes</taxon>
        <taxon>Dacrymycetales</taxon>
        <taxon>Dacrymycetaceae</taxon>
        <taxon>Dacryopinax</taxon>
    </lineage>
</organism>
<protein>
    <submittedName>
        <fullName evidence="3">Uncharacterized protein</fullName>
    </submittedName>
</protein>
<dbReference type="InterPro" id="IPR013869">
    <property type="entry name" value="DUF1757"/>
</dbReference>
<dbReference type="OrthoDB" id="10503831at2759"/>
<dbReference type="HOGENOM" id="CLU_1343204_0_0_1"/>
<feature type="transmembrane region" description="Helical" evidence="2">
    <location>
        <begin position="43"/>
        <end position="61"/>
    </location>
</feature>
<dbReference type="Pfam" id="PF08560">
    <property type="entry name" value="DUF1757"/>
    <property type="match status" value="1"/>
</dbReference>
<keyword evidence="4" id="KW-1185">Reference proteome</keyword>
<keyword evidence="2" id="KW-0472">Membrane</keyword>
<evidence type="ECO:0000256" key="1">
    <source>
        <dbReference type="SAM" id="MobiDB-lite"/>
    </source>
</evidence>
<dbReference type="Proteomes" id="UP000030653">
    <property type="component" value="Unassembled WGS sequence"/>
</dbReference>
<dbReference type="AlphaFoldDB" id="M5FZ60"/>